<dbReference type="GO" id="GO:0140096">
    <property type="term" value="F:catalytic activity, acting on a protein"/>
    <property type="evidence" value="ECO:0007669"/>
    <property type="project" value="UniProtKB-ARBA"/>
</dbReference>
<evidence type="ECO:0000256" key="10">
    <source>
        <dbReference type="PIRSR" id="PIRSR001549-1"/>
    </source>
</evidence>
<protein>
    <recommendedName>
        <fullName evidence="4 9">ATP phosphoribosyltransferase regulatory subunit</fullName>
    </recommendedName>
</protein>
<evidence type="ECO:0000256" key="9">
    <source>
        <dbReference type="HAMAP-Rule" id="MF_00125"/>
    </source>
</evidence>
<comment type="pathway">
    <text evidence="2 9">Amino-acid biosynthesis; L-histidine biosynthesis; L-histidine from 5-phospho-alpha-D-ribose 1-diphosphate: step 1/9.</text>
</comment>
<dbReference type="InterPro" id="IPR045864">
    <property type="entry name" value="aa-tRNA-synth_II/BPL/LPL"/>
</dbReference>
<dbReference type="InterPro" id="IPR006195">
    <property type="entry name" value="aa-tRNA-synth_II"/>
</dbReference>
<dbReference type="InterPro" id="IPR004516">
    <property type="entry name" value="HisRS/HisZ"/>
</dbReference>
<organism evidence="12 13">
    <name type="scientific">Murimonas intestini</name>
    <dbReference type="NCBI Taxonomy" id="1337051"/>
    <lineage>
        <taxon>Bacteria</taxon>
        <taxon>Bacillati</taxon>
        <taxon>Bacillota</taxon>
        <taxon>Clostridia</taxon>
        <taxon>Lachnospirales</taxon>
        <taxon>Lachnospiraceae</taxon>
        <taxon>Murimonas</taxon>
    </lineage>
</organism>
<dbReference type="SUPFAM" id="SSF55681">
    <property type="entry name" value="Class II aaRS and biotin synthetases"/>
    <property type="match status" value="1"/>
</dbReference>
<reference evidence="12 13" key="1">
    <citation type="submission" date="2018-05" db="EMBL/GenBank/DDBJ databases">
        <authorList>
            <person name="Goeker M."/>
            <person name="Huntemann M."/>
            <person name="Clum A."/>
            <person name="Pillay M."/>
            <person name="Palaniappan K."/>
            <person name="Varghese N."/>
            <person name="Mikhailova N."/>
            <person name="Stamatis D."/>
            <person name="Reddy T."/>
            <person name="Daum C."/>
            <person name="Shapiro N."/>
            <person name="Ivanova N."/>
            <person name="Kyrpides N."/>
            <person name="Woyke T."/>
        </authorList>
    </citation>
    <scope>NUCLEOTIDE SEQUENCE [LARGE SCALE GENOMIC DNA]</scope>
    <source>
        <strain evidence="12 13">DSM 26524</strain>
    </source>
</reference>
<dbReference type="PIRSF" id="PIRSF001549">
    <property type="entry name" value="His-tRNA_synth"/>
    <property type="match status" value="1"/>
</dbReference>
<keyword evidence="5 9" id="KW-0963">Cytoplasm</keyword>
<feature type="binding site" evidence="10">
    <location>
        <position position="129"/>
    </location>
    <ligand>
        <name>L-histidine</name>
        <dbReference type="ChEBI" id="CHEBI:57595"/>
    </ligand>
</feature>
<comment type="subunit">
    <text evidence="9">Heteromultimer composed of HisG and HisZ subunits.</text>
</comment>
<dbReference type="Pfam" id="PF13393">
    <property type="entry name" value="tRNA-synt_His"/>
    <property type="match status" value="1"/>
</dbReference>
<dbReference type="HAMAP" id="MF_00125">
    <property type="entry name" value="HisZ"/>
    <property type="match status" value="1"/>
</dbReference>
<comment type="similarity">
    <text evidence="3 9">Belongs to the class-II aminoacyl-tRNA synthetase family. HisZ subfamily.</text>
</comment>
<dbReference type="EMBL" id="QGGY01000001">
    <property type="protein sequence ID" value="PWJ79329.1"/>
    <property type="molecule type" value="Genomic_DNA"/>
</dbReference>
<accession>A0AB73TB86</accession>
<dbReference type="InterPro" id="IPR041715">
    <property type="entry name" value="HisRS-like_core"/>
</dbReference>
<dbReference type="GO" id="GO:0016757">
    <property type="term" value="F:glycosyltransferase activity"/>
    <property type="evidence" value="ECO:0007669"/>
    <property type="project" value="UniProtKB-KW"/>
</dbReference>
<comment type="miscellaneous">
    <text evidence="9">This function is generally fulfilled by the C-terminal part of HisG, which is missing in some bacteria such as this one.</text>
</comment>
<evidence type="ECO:0000256" key="6">
    <source>
        <dbReference type="ARBA" id="ARBA00022605"/>
    </source>
</evidence>
<dbReference type="NCBIfam" id="TIGR00443">
    <property type="entry name" value="hisZ_biosyn_reg"/>
    <property type="match status" value="1"/>
</dbReference>
<evidence type="ECO:0000256" key="7">
    <source>
        <dbReference type="ARBA" id="ARBA00023102"/>
    </source>
</evidence>
<dbReference type="Gene3D" id="3.30.930.10">
    <property type="entry name" value="Bira Bifunctional Protein, Domain 2"/>
    <property type="match status" value="1"/>
</dbReference>
<dbReference type="PROSITE" id="PS50862">
    <property type="entry name" value="AA_TRNA_LIGASE_II"/>
    <property type="match status" value="1"/>
</dbReference>
<comment type="subcellular location">
    <subcellularLocation>
        <location evidence="1 9">Cytoplasm</location>
    </subcellularLocation>
</comment>
<evidence type="ECO:0000256" key="8">
    <source>
        <dbReference type="ARBA" id="ARBA00025246"/>
    </source>
</evidence>
<dbReference type="CDD" id="cd00773">
    <property type="entry name" value="HisRS-like_core"/>
    <property type="match status" value="1"/>
</dbReference>
<keyword evidence="12" id="KW-0808">Transferase</keyword>
<comment type="caution">
    <text evidence="12">The sequence shown here is derived from an EMBL/GenBank/DDBJ whole genome shotgun (WGS) entry which is preliminary data.</text>
</comment>
<evidence type="ECO:0000256" key="4">
    <source>
        <dbReference type="ARBA" id="ARBA00020397"/>
    </source>
</evidence>
<keyword evidence="12" id="KW-0328">Glycosyltransferase</keyword>
<dbReference type="Proteomes" id="UP000245412">
    <property type="component" value="Unassembled WGS sequence"/>
</dbReference>
<feature type="binding site" evidence="10">
    <location>
        <begin position="274"/>
        <end position="275"/>
    </location>
    <ligand>
        <name>L-histidine</name>
        <dbReference type="ChEBI" id="CHEBI:57595"/>
    </ligand>
</feature>
<keyword evidence="13" id="KW-1185">Reference proteome</keyword>
<evidence type="ECO:0000256" key="3">
    <source>
        <dbReference type="ARBA" id="ARBA00005539"/>
    </source>
</evidence>
<evidence type="ECO:0000313" key="13">
    <source>
        <dbReference type="Proteomes" id="UP000245412"/>
    </source>
</evidence>
<gene>
    <name evidence="9" type="primary">hisZ</name>
    <name evidence="12" type="ORF">C7383_101710</name>
</gene>
<feature type="binding site" evidence="10">
    <location>
        <begin position="81"/>
        <end position="83"/>
    </location>
    <ligand>
        <name>L-histidine</name>
        <dbReference type="ChEBI" id="CHEBI:57595"/>
    </ligand>
</feature>
<dbReference type="AlphaFoldDB" id="A0AB73TB86"/>
<dbReference type="GO" id="GO:0006427">
    <property type="term" value="P:histidyl-tRNA aminoacylation"/>
    <property type="evidence" value="ECO:0007669"/>
    <property type="project" value="TreeGrafter"/>
</dbReference>
<proteinExistence type="inferred from homology"/>
<keyword evidence="6 9" id="KW-0028">Amino-acid biosynthesis</keyword>
<evidence type="ECO:0000256" key="2">
    <source>
        <dbReference type="ARBA" id="ARBA00004667"/>
    </source>
</evidence>
<dbReference type="PANTHER" id="PTHR43707">
    <property type="entry name" value="HISTIDYL-TRNA SYNTHETASE"/>
    <property type="match status" value="1"/>
</dbReference>
<evidence type="ECO:0000256" key="1">
    <source>
        <dbReference type="ARBA" id="ARBA00004496"/>
    </source>
</evidence>
<sequence length="411" mass="46460">MKHKLLHTPEGVRDIYNDECERKLNLQDRLRKVLKSYGCRDIETPTFEFFDVFSKEVGTVSSKELYKFFDREGNTLVLRPDITPSIARAAAKYFEEDDMPARLCYTGNTFINNSSYQGRLKETTQLGAELIGDNSPQADGEIIAMVIDSLLCAGLTEFQVSVGHVDFYKSLFLEAGFNEEQEETLRELISNKNNFGVEEFLENLPVSRELSALFAKLPSLFGSAVILDEAEAMTSNEGAIKAITRLREIYRIVSAYGLERYISFDLGMLNKYMYYTGVIFRGYTFGTGDAVIKGGRYDRLLGHFGKEAPSIGFVVMVDQLLNTLSRQKINLPSEENKVLVCCEPGLEMDSVALSKKLRQEGMSVTLLSLAEGRDIFSFAARNHLTRIWHLCKDGRTVCSRMTEVGTWEEEK</sequence>
<dbReference type="GO" id="GO:0000105">
    <property type="term" value="P:L-histidine biosynthetic process"/>
    <property type="evidence" value="ECO:0007669"/>
    <property type="project" value="UniProtKB-UniRule"/>
</dbReference>
<evidence type="ECO:0000259" key="11">
    <source>
        <dbReference type="PROSITE" id="PS50862"/>
    </source>
</evidence>
<dbReference type="GO" id="GO:0004821">
    <property type="term" value="F:histidine-tRNA ligase activity"/>
    <property type="evidence" value="ECO:0007669"/>
    <property type="project" value="TreeGrafter"/>
</dbReference>
<dbReference type="RefSeq" id="WP_109624722.1">
    <property type="nucleotide sequence ID" value="NZ_JANKBI010000001.1"/>
</dbReference>
<evidence type="ECO:0000313" key="12">
    <source>
        <dbReference type="EMBL" id="PWJ79329.1"/>
    </source>
</evidence>
<name>A0AB73TB86_9FIRM</name>
<feature type="domain" description="Aminoacyl-transfer RNA synthetases class-II family profile" evidence="11">
    <location>
        <begin position="25"/>
        <end position="332"/>
    </location>
</feature>
<evidence type="ECO:0000256" key="5">
    <source>
        <dbReference type="ARBA" id="ARBA00022490"/>
    </source>
</evidence>
<dbReference type="GO" id="GO:0005737">
    <property type="term" value="C:cytoplasm"/>
    <property type="evidence" value="ECO:0007669"/>
    <property type="project" value="UniProtKB-SubCell"/>
</dbReference>
<dbReference type="InterPro" id="IPR004517">
    <property type="entry name" value="HisZ"/>
</dbReference>
<feature type="binding site" evidence="10">
    <location>
        <position position="125"/>
    </location>
    <ligand>
        <name>L-histidine</name>
        <dbReference type="ChEBI" id="CHEBI:57595"/>
    </ligand>
</feature>
<keyword evidence="7 9" id="KW-0368">Histidine biosynthesis</keyword>
<dbReference type="PANTHER" id="PTHR43707:SF6">
    <property type="entry name" value="ATP PHOSPHORIBOSYLTRANSFERASE REGULATORY SUBUNIT"/>
    <property type="match status" value="1"/>
</dbReference>
<comment type="function">
    <text evidence="8 9">Required for the first step of histidine biosynthesis. May allow the feedback regulation of ATP phosphoribosyltransferase activity by histidine.</text>
</comment>